<dbReference type="AlphaFoldDB" id="F0RU04"/>
<evidence type="ECO:0000259" key="7">
    <source>
        <dbReference type="Pfam" id="PF04138"/>
    </source>
</evidence>
<comment type="similarity">
    <text evidence="2">Belongs to the GtrA family.</text>
</comment>
<dbReference type="Pfam" id="PF04138">
    <property type="entry name" value="GtrA_DPMS_TM"/>
    <property type="match status" value="1"/>
</dbReference>
<dbReference type="PANTHER" id="PTHR38459">
    <property type="entry name" value="PROPHAGE BACTOPRENOL-LINKED GLUCOSE TRANSLOCASE HOMOLOG"/>
    <property type="match status" value="1"/>
</dbReference>
<feature type="domain" description="GtrA/DPMS transmembrane" evidence="7">
    <location>
        <begin position="20"/>
        <end position="132"/>
    </location>
</feature>
<dbReference type="GO" id="GO:0005886">
    <property type="term" value="C:plasma membrane"/>
    <property type="evidence" value="ECO:0007669"/>
    <property type="project" value="TreeGrafter"/>
</dbReference>
<organism evidence="8 9">
    <name type="scientific">Sphaerochaeta globosa (strain ATCC BAA-1886 / DSM 22777 / Buddy)</name>
    <name type="common">Spirochaeta sp. (strain Buddy)</name>
    <dbReference type="NCBI Taxonomy" id="158189"/>
    <lineage>
        <taxon>Bacteria</taxon>
        <taxon>Pseudomonadati</taxon>
        <taxon>Spirochaetota</taxon>
        <taxon>Spirochaetia</taxon>
        <taxon>Spirochaetales</taxon>
        <taxon>Sphaerochaetaceae</taxon>
        <taxon>Sphaerochaeta</taxon>
    </lineage>
</organism>
<comment type="subcellular location">
    <subcellularLocation>
        <location evidence="1">Membrane</location>
        <topology evidence="1">Multi-pass membrane protein</topology>
    </subcellularLocation>
</comment>
<feature type="transmembrane region" description="Helical" evidence="6">
    <location>
        <begin position="111"/>
        <end position="132"/>
    </location>
</feature>
<evidence type="ECO:0000256" key="3">
    <source>
        <dbReference type="ARBA" id="ARBA00022692"/>
    </source>
</evidence>
<name>F0RU04_SPHGB</name>
<dbReference type="GO" id="GO:0000271">
    <property type="term" value="P:polysaccharide biosynthetic process"/>
    <property type="evidence" value="ECO:0007669"/>
    <property type="project" value="InterPro"/>
</dbReference>
<dbReference type="PANTHER" id="PTHR38459:SF1">
    <property type="entry name" value="PROPHAGE BACTOPRENOL-LINKED GLUCOSE TRANSLOCASE HOMOLOG"/>
    <property type="match status" value="1"/>
</dbReference>
<dbReference type="InterPro" id="IPR007267">
    <property type="entry name" value="GtrA_DPMS_TM"/>
</dbReference>
<evidence type="ECO:0000256" key="6">
    <source>
        <dbReference type="SAM" id="Phobius"/>
    </source>
</evidence>
<dbReference type="HOGENOM" id="CLU_114918_0_0_12"/>
<dbReference type="RefSeq" id="WP_013607712.1">
    <property type="nucleotide sequence ID" value="NC_015152.1"/>
</dbReference>
<evidence type="ECO:0000256" key="1">
    <source>
        <dbReference type="ARBA" id="ARBA00004141"/>
    </source>
</evidence>
<dbReference type="OrthoDB" id="384742at2"/>
<proteinExistence type="inferred from homology"/>
<evidence type="ECO:0000256" key="4">
    <source>
        <dbReference type="ARBA" id="ARBA00022989"/>
    </source>
</evidence>
<evidence type="ECO:0000256" key="2">
    <source>
        <dbReference type="ARBA" id="ARBA00009399"/>
    </source>
</evidence>
<evidence type="ECO:0000313" key="8">
    <source>
        <dbReference type="EMBL" id="ADY13863.1"/>
    </source>
</evidence>
<keyword evidence="9" id="KW-1185">Reference proteome</keyword>
<dbReference type="eggNOG" id="COG2246">
    <property type="taxonomic scope" value="Bacteria"/>
</dbReference>
<feature type="transmembrane region" description="Helical" evidence="6">
    <location>
        <begin position="45"/>
        <end position="64"/>
    </location>
</feature>
<accession>F0RU04</accession>
<keyword evidence="3 6" id="KW-0812">Transmembrane</keyword>
<protein>
    <submittedName>
        <fullName evidence="8">GtrA family protein</fullName>
    </submittedName>
</protein>
<dbReference type="STRING" id="158189.SpiBuddy_2042"/>
<keyword evidence="5 6" id="KW-0472">Membrane</keyword>
<dbReference type="EMBL" id="CP002541">
    <property type="protein sequence ID" value="ADY13863.1"/>
    <property type="molecule type" value="Genomic_DNA"/>
</dbReference>
<evidence type="ECO:0000313" key="9">
    <source>
        <dbReference type="Proteomes" id="UP000008466"/>
    </source>
</evidence>
<reference evidence="9" key="1">
    <citation type="submission" date="2011-02" db="EMBL/GenBank/DDBJ databases">
        <title>Complete sequence of Spirochaeta sp. Buddy.</title>
        <authorList>
            <person name="Lucas S."/>
            <person name="Copeland A."/>
            <person name="Lapidus A."/>
            <person name="Cheng J.-F."/>
            <person name="Goodwin L."/>
            <person name="Pitluck S."/>
            <person name="Zeytun A."/>
            <person name="Detter J.C."/>
            <person name="Han C."/>
            <person name="Tapia R."/>
            <person name="Land M."/>
            <person name="Hauser L."/>
            <person name="Kyrpides N."/>
            <person name="Ivanova N."/>
            <person name="Mikhailova N."/>
            <person name="Pagani I."/>
            <person name="Ritalahti K.M."/>
            <person name="Loeffler F.E."/>
            <person name="Woyke T."/>
        </authorList>
    </citation>
    <scope>NUCLEOTIDE SEQUENCE [LARGE SCALE GENOMIC DNA]</scope>
    <source>
        <strain evidence="9">ATCC BAA-1886 / DSM 22777 / Buddy</strain>
    </source>
</reference>
<evidence type="ECO:0000256" key="5">
    <source>
        <dbReference type="ARBA" id="ARBA00023136"/>
    </source>
</evidence>
<keyword evidence="4 6" id="KW-1133">Transmembrane helix</keyword>
<dbReference type="Proteomes" id="UP000008466">
    <property type="component" value="Chromosome"/>
</dbReference>
<feature type="transmembrane region" description="Helical" evidence="6">
    <location>
        <begin position="85"/>
        <end position="105"/>
    </location>
</feature>
<dbReference type="InterPro" id="IPR051401">
    <property type="entry name" value="GtrA_CellWall_Glycosyl"/>
</dbReference>
<sequence>MQTNHVVRLSKKENLIQIGKFVLFSISAGVIQVLVFTVLEELVHLPYWPSYLTALIASVIYNFTVNRRFTFKSANNVPKAMMQLGIYYALFTPLSTWWGDALVALGISDYLVLGGTMIINLVTEFCVNRFIIYRTSMNTRMEREHTNIL</sequence>
<feature type="transmembrane region" description="Helical" evidence="6">
    <location>
        <begin position="21"/>
        <end position="39"/>
    </location>
</feature>
<gene>
    <name evidence="8" type="ordered locus">SpiBuddy_2042</name>
</gene>
<dbReference type="KEGG" id="sbu:SpiBuddy_2042"/>